<name>A0A0F9IHU0_9ZZZZ</name>
<evidence type="ECO:0000313" key="2">
    <source>
        <dbReference type="EMBL" id="KKM19354.1"/>
    </source>
</evidence>
<dbReference type="EMBL" id="LAZR01014009">
    <property type="protein sequence ID" value="KKM19354.1"/>
    <property type="molecule type" value="Genomic_DNA"/>
</dbReference>
<proteinExistence type="predicted"/>
<organism evidence="2">
    <name type="scientific">marine sediment metagenome</name>
    <dbReference type="NCBI Taxonomy" id="412755"/>
    <lineage>
        <taxon>unclassified sequences</taxon>
        <taxon>metagenomes</taxon>
        <taxon>ecological metagenomes</taxon>
    </lineage>
</organism>
<sequence length="177" mass="20520">MKWITETRVMWAIAITLIATTIIDMYTAFTSPVFFIAETNPIFLLFGSRGPLVLITIFATIWIITTINKSISLFRLYVFSLIFIYLSFGHLLGAYSNIVATQKYEQNATQVLELYEETTTKEKIKSYNLIVGIFMLLPVGLSVLAFFITNWLYHRRKPERDKLTIEIKKLADKIYLK</sequence>
<accession>A0A0F9IHU0</accession>
<feature type="transmembrane region" description="Helical" evidence="1">
    <location>
        <begin position="129"/>
        <end position="153"/>
    </location>
</feature>
<dbReference type="AlphaFoldDB" id="A0A0F9IHU0"/>
<keyword evidence="1" id="KW-0472">Membrane</keyword>
<keyword evidence="1" id="KW-0812">Transmembrane</keyword>
<feature type="transmembrane region" description="Helical" evidence="1">
    <location>
        <begin position="42"/>
        <end position="64"/>
    </location>
</feature>
<evidence type="ECO:0000256" key="1">
    <source>
        <dbReference type="SAM" id="Phobius"/>
    </source>
</evidence>
<reference evidence="2" key="1">
    <citation type="journal article" date="2015" name="Nature">
        <title>Complex archaea that bridge the gap between prokaryotes and eukaryotes.</title>
        <authorList>
            <person name="Spang A."/>
            <person name="Saw J.H."/>
            <person name="Jorgensen S.L."/>
            <person name="Zaremba-Niedzwiedzka K."/>
            <person name="Martijn J."/>
            <person name="Lind A.E."/>
            <person name="van Eijk R."/>
            <person name="Schleper C."/>
            <person name="Guy L."/>
            <person name="Ettema T.J."/>
        </authorList>
    </citation>
    <scope>NUCLEOTIDE SEQUENCE</scope>
</reference>
<comment type="caution">
    <text evidence="2">The sequence shown here is derived from an EMBL/GenBank/DDBJ whole genome shotgun (WGS) entry which is preliminary data.</text>
</comment>
<feature type="transmembrane region" description="Helical" evidence="1">
    <location>
        <begin position="76"/>
        <end position="95"/>
    </location>
</feature>
<feature type="transmembrane region" description="Helical" evidence="1">
    <location>
        <begin position="12"/>
        <end position="36"/>
    </location>
</feature>
<keyword evidence="1" id="KW-1133">Transmembrane helix</keyword>
<protein>
    <submittedName>
        <fullName evidence="2">Uncharacterized protein</fullName>
    </submittedName>
</protein>
<gene>
    <name evidence="2" type="ORF">LCGC14_1656540</name>
</gene>